<dbReference type="RefSeq" id="WP_014576189.1">
    <property type="nucleotide sequence ID" value="NZ_CP076686.1"/>
</dbReference>
<proteinExistence type="predicted"/>
<keyword evidence="2" id="KW-1185">Reference proteome</keyword>
<organism evidence="1 2">
    <name type="scientific">Marinobacter adhaerens</name>
    <dbReference type="NCBI Taxonomy" id="1033846"/>
    <lineage>
        <taxon>Bacteria</taxon>
        <taxon>Pseudomonadati</taxon>
        <taxon>Pseudomonadota</taxon>
        <taxon>Gammaproteobacteria</taxon>
        <taxon>Pseudomonadales</taxon>
        <taxon>Marinobacteraceae</taxon>
        <taxon>Marinobacter</taxon>
    </lineage>
</organism>
<evidence type="ECO:0000313" key="1">
    <source>
        <dbReference type="EMBL" id="QWV14426.1"/>
    </source>
</evidence>
<evidence type="ECO:0000313" key="2">
    <source>
        <dbReference type="Proteomes" id="UP000683442"/>
    </source>
</evidence>
<dbReference type="EMBL" id="CP076686">
    <property type="protein sequence ID" value="QWV14426.1"/>
    <property type="molecule type" value="Genomic_DNA"/>
</dbReference>
<protein>
    <submittedName>
        <fullName evidence="1">Uncharacterized protein</fullName>
    </submittedName>
</protein>
<gene>
    <name evidence="1" type="ORF">KQ249_07485</name>
</gene>
<dbReference type="Proteomes" id="UP000683442">
    <property type="component" value="Chromosome"/>
</dbReference>
<name>A0ABX8INX4_9GAMM</name>
<reference evidence="1 2" key="1">
    <citation type="submission" date="2021-06" db="EMBL/GenBank/DDBJ databases">
        <title>Microbial metabolic specificity influences pelagic lipid remineralization.</title>
        <authorList>
            <person name="Behrendt L."/>
            <person name="Hunter J.E."/>
            <person name="Alcolombri U."/>
            <person name="Smriga S."/>
            <person name="Mincer T."/>
            <person name="Lowenstein D.P."/>
            <person name="Peaudecerf F.J."/>
            <person name="Fernandez V.I."/>
            <person name="Fredricks H."/>
            <person name="Almblad H."/>
            <person name="Harrison J.J."/>
            <person name="Stocker R."/>
            <person name="Van Mooy B.A.S."/>
        </authorList>
    </citation>
    <scope>NUCLEOTIDE SEQUENCE [LARGE SCALE GENOMIC DNA]</scope>
    <source>
        <strain evidence="1 2">HP15-B</strain>
    </source>
</reference>
<dbReference type="GeneID" id="78559274"/>
<sequence length="180" mass="20109">MSLIPEQLAAGLSVSFLVSLADYSAPEWQAKLILRGQASIDLDSVAEDSSHRFTKTPTTTAQWVAGDYWYSLRVTDGTDIHEVESGRITITPDLEAQASGYDGSTHPEKVLAAIEAVIEGRASKDQDSYRINNRELRRTPISQLLKLRDQYRREVKRLNDARRGKNVLGRQILARFGHGV</sequence>
<accession>A0ABX8INX4</accession>